<proteinExistence type="predicted"/>
<feature type="transmembrane region" description="Helical" evidence="1">
    <location>
        <begin position="72"/>
        <end position="91"/>
    </location>
</feature>
<reference evidence="2 3" key="1">
    <citation type="journal article" date="2015" name="Sci. Rep.">
        <title>A comparative genomics and reductive dehalogenase gene transcription study of two chloroethene-respiring bacteria, Dehalococcoides mccartyi strains MB and 11a.</title>
        <authorList>
            <person name="Low A."/>
            <person name="Shen Z."/>
            <person name="Cheng D."/>
            <person name="Rogers M.J."/>
            <person name="Lee P.K."/>
            <person name="He J."/>
        </authorList>
    </citation>
    <scope>NUCLEOTIDE SEQUENCE [LARGE SCALE GENOMIC DNA]</scope>
    <source>
        <strain evidence="2 3">MB</strain>
    </source>
</reference>
<keyword evidence="1" id="KW-1133">Transmembrane helix</keyword>
<keyword evidence="1" id="KW-0812">Transmembrane</keyword>
<dbReference type="RefSeq" id="WP_041330395.1">
    <property type="nucleotide sequence ID" value="NZ_CP013074.1"/>
</dbReference>
<dbReference type="PATRIC" id="fig|61435.5.peg.695"/>
<evidence type="ECO:0000313" key="3">
    <source>
        <dbReference type="Proteomes" id="UP000053577"/>
    </source>
</evidence>
<protein>
    <submittedName>
        <fullName evidence="2">Uncharacterized protein</fullName>
    </submittedName>
</protein>
<gene>
    <name evidence="2" type="ORF">DA01_03465</name>
</gene>
<keyword evidence="1" id="KW-0472">Membrane</keyword>
<organism evidence="2 3">
    <name type="scientific">Dehalococcoides mccartyi</name>
    <dbReference type="NCBI Taxonomy" id="61435"/>
    <lineage>
        <taxon>Bacteria</taxon>
        <taxon>Bacillati</taxon>
        <taxon>Chloroflexota</taxon>
        <taxon>Dehalococcoidia</taxon>
        <taxon>Dehalococcoidales</taxon>
        <taxon>Dehalococcoidaceae</taxon>
        <taxon>Dehalococcoides</taxon>
    </lineage>
</organism>
<name>A0A0V8M3Z2_9CHLR</name>
<dbReference type="EMBL" id="JGYD01000011">
    <property type="protein sequence ID" value="KSV18503.1"/>
    <property type="molecule type" value="Genomic_DNA"/>
</dbReference>
<sequence length="98" mass="10397">MFSNNGLLILSVLLVMLLSLVGAHFGIGGVGSYTGGVPIEQPTGIVDAFTKIGDSVAFLWGAVTFQLEGVPVLFNIILFTPIGYILVYIVLKLLRGTE</sequence>
<dbReference type="AlphaFoldDB" id="A0A0V8M3Z2"/>
<evidence type="ECO:0000256" key="1">
    <source>
        <dbReference type="SAM" id="Phobius"/>
    </source>
</evidence>
<accession>A0A0V8M3Z2</accession>
<evidence type="ECO:0000313" key="2">
    <source>
        <dbReference type="EMBL" id="KSV18503.1"/>
    </source>
</evidence>
<comment type="caution">
    <text evidence="2">The sequence shown here is derived from an EMBL/GenBank/DDBJ whole genome shotgun (WGS) entry which is preliminary data.</text>
</comment>
<dbReference type="Proteomes" id="UP000053577">
    <property type="component" value="Unassembled WGS sequence"/>
</dbReference>